<sequence length="327" mass="32480">MVAAEETEGSSGLAGGQDEPDELGGEPDLQAPDRSRLFQLIGGAVALIAITAVVAVLLTRSMLQAPEPEVAGRLRGMSFDSFNRADGSPLETTETGRPWQIVGGEWSVSDGRVEAKPLPGPAGGGGSALAVLDTGVGDQFVQATFFDPKAGTGLVTRFQGPNNFIGVTFAPVTGTVQLGVTVDGTQAQPSQIGSALPEGEVTLGVRTEGKNVIVYVNGAESGRQVVPELTDGTRVGLLVRGGAKGTSTSIDNVVAVPLSTEKIGALGGLGAATSTTVSDGGAKESDQPDTTSGGPAPSEPAADGPAGPATSQSGAPTPGAVEPAGGQ</sequence>
<proteinExistence type="predicted"/>
<dbReference type="Gene3D" id="2.60.120.560">
    <property type="entry name" value="Exo-inulinase, domain 1"/>
    <property type="match status" value="1"/>
</dbReference>
<keyword evidence="2" id="KW-0472">Membrane</keyword>
<dbReference type="STRING" id="1229780.BN381_10226"/>
<reference evidence="3 4" key="1">
    <citation type="journal article" date="2013" name="ISME J.">
        <title>Metabolic model for the filamentous 'Candidatus Microthrix parvicella' based on genomic and metagenomic analyses.</title>
        <authorList>
            <person name="Jon McIlroy S."/>
            <person name="Kristiansen R."/>
            <person name="Albertsen M."/>
            <person name="Michael Karst S."/>
            <person name="Rossetti S."/>
            <person name="Lund Nielsen J."/>
            <person name="Tandoi V."/>
            <person name="James Seviour R."/>
            <person name="Nielsen P.H."/>
        </authorList>
    </citation>
    <scope>NUCLEOTIDE SEQUENCE [LARGE SCALE GENOMIC DNA]</scope>
    <source>
        <strain evidence="3 4">RN1</strain>
    </source>
</reference>
<name>R4YVY8_9ACTN</name>
<evidence type="ECO:0000256" key="1">
    <source>
        <dbReference type="SAM" id="MobiDB-lite"/>
    </source>
</evidence>
<dbReference type="EMBL" id="CANL01000001">
    <property type="protein sequence ID" value="CCM61995.1"/>
    <property type="molecule type" value="Genomic_DNA"/>
</dbReference>
<feature type="region of interest" description="Disordered" evidence="1">
    <location>
        <begin position="272"/>
        <end position="327"/>
    </location>
</feature>
<organism evidence="3 4">
    <name type="scientific">Candidatus Neomicrothrix parvicella RN1</name>
    <dbReference type="NCBI Taxonomy" id="1229780"/>
    <lineage>
        <taxon>Bacteria</taxon>
        <taxon>Bacillati</taxon>
        <taxon>Actinomycetota</taxon>
        <taxon>Acidimicrobiia</taxon>
        <taxon>Acidimicrobiales</taxon>
        <taxon>Microthrixaceae</taxon>
        <taxon>Candidatus Neomicrothrix</taxon>
    </lineage>
</organism>
<keyword evidence="2" id="KW-1133">Transmembrane helix</keyword>
<accession>R4YVY8</accession>
<feature type="transmembrane region" description="Helical" evidence="2">
    <location>
        <begin position="37"/>
        <end position="58"/>
    </location>
</feature>
<gene>
    <name evidence="3" type="ORF">BN381_10226</name>
</gene>
<keyword evidence="2" id="KW-0812">Transmembrane</keyword>
<feature type="region of interest" description="Disordered" evidence="1">
    <location>
        <begin position="1"/>
        <end position="30"/>
    </location>
</feature>
<evidence type="ECO:0000313" key="4">
    <source>
        <dbReference type="Proteomes" id="UP000018291"/>
    </source>
</evidence>
<keyword evidence="4" id="KW-1185">Reference proteome</keyword>
<evidence type="ECO:0000256" key="2">
    <source>
        <dbReference type="SAM" id="Phobius"/>
    </source>
</evidence>
<dbReference type="Proteomes" id="UP000018291">
    <property type="component" value="Unassembled WGS sequence"/>
</dbReference>
<comment type="caution">
    <text evidence="3">The sequence shown here is derived from an EMBL/GenBank/DDBJ whole genome shotgun (WGS) entry which is preliminary data.</text>
</comment>
<evidence type="ECO:0000313" key="3">
    <source>
        <dbReference type="EMBL" id="CCM61995.1"/>
    </source>
</evidence>
<protein>
    <submittedName>
        <fullName evidence="3">Uncharacterized protein</fullName>
    </submittedName>
</protein>
<dbReference type="AlphaFoldDB" id="R4YVY8"/>
<dbReference type="HOGENOM" id="CLU_849123_0_0_11"/>